<evidence type="ECO:0000256" key="1">
    <source>
        <dbReference type="SAM" id="MobiDB-lite"/>
    </source>
</evidence>
<protein>
    <submittedName>
        <fullName evidence="2">Uncharacterized protein</fullName>
    </submittedName>
</protein>
<sequence>MSLLFEVVPLGYGCLWRSGGHPIGIEKGDPAAELSAGGFSGKIKKPTTERVAKRQYGHRTPSHTSRFSVRSTMLLHNLCRYRPPAPPQMILSSDLWALDGIAGPVPSQRSPRDPVSAETPTIRPSTCPRSTVAVNALPSSSPLPYSPSPTPIFYRRHRRSVSPGRLD</sequence>
<accession>A0A8J5NNH1</accession>
<name>A0A8J5NNH1_FUSOX</name>
<proteinExistence type="predicted"/>
<organism evidence="2 3">
    <name type="scientific">Fusarium oxysporum f. sp. rapae</name>
    <dbReference type="NCBI Taxonomy" id="485398"/>
    <lineage>
        <taxon>Eukaryota</taxon>
        <taxon>Fungi</taxon>
        <taxon>Dikarya</taxon>
        <taxon>Ascomycota</taxon>
        <taxon>Pezizomycotina</taxon>
        <taxon>Sordariomycetes</taxon>
        <taxon>Hypocreomycetidae</taxon>
        <taxon>Hypocreales</taxon>
        <taxon>Nectriaceae</taxon>
        <taxon>Fusarium</taxon>
        <taxon>Fusarium oxysporum species complex</taxon>
    </lineage>
</organism>
<feature type="region of interest" description="Disordered" evidence="1">
    <location>
        <begin position="104"/>
        <end position="167"/>
    </location>
</feature>
<comment type="caution">
    <text evidence="2">The sequence shown here is derived from an EMBL/GenBank/DDBJ whole genome shotgun (WGS) entry which is preliminary data.</text>
</comment>
<dbReference type="AlphaFoldDB" id="A0A8J5NNH1"/>
<reference evidence="2" key="1">
    <citation type="submission" date="2021-04" db="EMBL/GenBank/DDBJ databases">
        <title>First draft genome resource for Brassicaceae pathogens Fusarium oxysporum f. sp. raphani and Fusarium oxysporum f. sp. rapae.</title>
        <authorList>
            <person name="Asai S."/>
        </authorList>
    </citation>
    <scope>NUCLEOTIDE SEQUENCE</scope>
    <source>
        <strain evidence="2">Tf1208</strain>
    </source>
</reference>
<dbReference type="EMBL" id="JAELUQ010000009">
    <property type="protein sequence ID" value="KAG7408203.1"/>
    <property type="molecule type" value="Genomic_DNA"/>
</dbReference>
<gene>
    <name evidence="2" type="ORF">Forpe1208_v011995</name>
</gene>
<evidence type="ECO:0000313" key="3">
    <source>
        <dbReference type="Proteomes" id="UP000694050"/>
    </source>
</evidence>
<evidence type="ECO:0000313" key="2">
    <source>
        <dbReference type="EMBL" id="KAG7408203.1"/>
    </source>
</evidence>
<feature type="compositionally biased region" description="Polar residues" evidence="1">
    <location>
        <begin position="118"/>
        <end position="133"/>
    </location>
</feature>
<dbReference type="Proteomes" id="UP000694050">
    <property type="component" value="Unassembled WGS sequence"/>
</dbReference>